<name>A0A6S6SCH0_9BACT</name>
<feature type="non-terminal residue" evidence="1">
    <location>
        <position position="1"/>
    </location>
</feature>
<gene>
    <name evidence="1" type="ORF">HELGO_WM30145</name>
</gene>
<dbReference type="EMBL" id="CACVAU010000009">
    <property type="protein sequence ID" value="CAA6803067.1"/>
    <property type="molecule type" value="Genomic_DNA"/>
</dbReference>
<sequence length="65" mass="7639">KNQYPTIAHMWEKRFSDIFNYTIYLAKEMYPKAEGKQKEEVLEKIAELSSLPYVIQRSKGKALAD</sequence>
<proteinExistence type="predicted"/>
<protein>
    <submittedName>
        <fullName evidence="1">Uncharacterized protein</fullName>
    </submittedName>
</protein>
<accession>A0A6S6SCH0</accession>
<organism evidence="1">
    <name type="scientific">uncultured Sulfurovum sp</name>
    <dbReference type="NCBI Taxonomy" id="269237"/>
    <lineage>
        <taxon>Bacteria</taxon>
        <taxon>Pseudomonadati</taxon>
        <taxon>Campylobacterota</taxon>
        <taxon>Epsilonproteobacteria</taxon>
        <taxon>Campylobacterales</taxon>
        <taxon>Sulfurovaceae</taxon>
        <taxon>Sulfurovum</taxon>
        <taxon>environmental samples</taxon>
    </lineage>
</organism>
<evidence type="ECO:0000313" key="1">
    <source>
        <dbReference type="EMBL" id="CAA6803067.1"/>
    </source>
</evidence>
<reference evidence="1" key="1">
    <citation type="submission" date="2020-01" db="EMBL/GenBank/DDBJ databases">
        <authorList>
            <person name="Meier V. D."/>
            <person name="Meier V D."/>
        </authorList>
    </citation>
    <scope>NUCLEOTIDE SEQUENCE</scope>
    <source>
        <strain evidence="1">HLG_WM_MAG_05</strain>
    </source>
</reference>
<dbReference type="AlphaFoldDB" id="A0A6S6SCH0"/>